<keyword evidence="2 3" id="KW-0802">TPR repeat</keyword>
<dbReference type="InterPro" id="IPR039663">
    <property type="entry name" value="AIP/AIPL1/TTC9"/>
</dbReference>
<dbReference type="FunCoup" id="A0A6P8HFN3">
    <property type="interactions" value="1960"/>
</dbReference>
<dbReference type="RefSeq" id="XP_031554606.1">
    <property type="nucleotide sequence ID" value="XM_031698746.1"/>
</dbReference>
<gene>
    <name evidence="6" type="primary">LOC116291574</name>
</gene>
<feature type="compositionally biased region" description="Polar residues" evidence="4">
    <location>
        <begin position="1"/>
        <end position="13"/>
    </location>
</feature>
<evidence type="ECO:0000313" key="6">
    <source>
        <dbReference type="RefSeq" id="XP_031554606.1"/>
    </source>
</evidence>
<sequence length="200" mass="23194">MADETQSTDNCDNSSKETKKTPILTKAEKLEQARILKDEGNAFYKQKDYKNAMKKYHQALMYVKGLFDQVPFQGMFLPETRFPDEETAIFKEKAQQIELSCFNNLAACHLAGGRWSKVLDNSSKVLQRQPDNAKALYRRGQAYMKLQDIDRAKEDLKRASELEPTDNSIKRTLILLEKEYKKITEKEKKTYAAMFEKMSV</sequence>
<evidence type="ECO:0000313" key="5">
    <source>
        <dbReference type="Proteomes" id="UP000515163"/>
    </source>
</evidence>
<accession>A0A6P8HFN3</accession>
<dbReference type="InterPro" id="IPR019734">
    <property type="entry name" value="TPR_rpt"/>
</dbReference>
<evidence type="ECO:0000256" key="3">
    <source>
        <dbReference type="PROSITE-ProRule" id="PRU00339"/>
    </source>
</evidence>
<dbReference type="Gene3D" id="1.25.40.10">
    <property type="entry name" value="Tetratricopeptide repeat domain"/>
    <property type="match status" value="1"/>
</dbReference>
<dbReference type="PROSITE" id="PS50005">
    <property type="entry name" value="TPR"/>
    <property type="match status" value="1"/>
</dbReference>
<evidence type="ECO:0000256" key="4">
    <source>
        <dbReference type="SAM" id="MobiDB-lite"/>
    </source>
</evidence>
<dbReference type="SMART" id="SM00028">
    <property type="entry name" value="TPR"/>
    <property type="match status" value="3"/>
</dbReference>
<feature type="compositionally biased region" description="Basic and acidic residues" evidence="4">
    <location>
        <begin position="14"/>
        <end position="25"/>
    </location>
</feature>
<proteinExistence type="predicted"/>
<dbReference type="PROSITE" id="PS50293">
    <property type="entry name" value="TPR_REGION"/>
    <property type="match status" value="1"/>
</dbReference>
<dbReference type="InParanoid" id="A0A6P8HFN3"/>
<dbReference type="FunFam" id="1.25.40.10:FF:000052">
    <property type="entry name" value="Aryl-hydrocarbon-interacting protein-like 1"/>
    <property type="match status" value="1"/>
</dbReference>
<dbReference type="AlphaFoldDB" id="A0A6P8HFN3"/>
<evidence type="ECO:0000256" key="2">
    <source>
        <dbReference type="ARBA" id="ARBA00022803"/>
    </source>
</evidence>
<keyword evidence="5" id="KW-1185">Reference proteome</keyword>
<protein>
    <submittedName>
        <fullName evidence="6">Tetratricopeptide repeat protein 9C-like</fullName>
    </submittedName>
</protein>
<dbReference type="Proteomes" id="UP000515163">
    <property type="component" value="Unplaced"/>
</dbReference>
<keyword evidence="1" id="KW-0677">Repeat</keyword>
<dbReference type="Pfam" id="PF00515">
    <property type="entry name" value="TPR_1"/>
    <property type="match status" value="1"/>
</dbReference>
<feature type="repeat" description="TPR" evidence="3">
    <location>
        <begin position="133"/>
        <end position="166"/>
    </location>
</feature>
<organism evidence="5 6">
    <name type="scientific">Actinia tenebrosa</name>
    <name type="common">Australian red waratah sea anemone</name>
    <dbReference type="NCBI Taxonomy" id="6105"/>
    <lineage>
        <taxon>Eukaryota</taxon>
        <taxon>Metazoa</taxon>
        <taxon>Cnidaria</taxon>
        <taxon>Anthozoa</taxon>
        <taxon>Hexacorallia</taxon>
        <taxon>Actiniaria</taxon>
        <taxon>Actiniidae</taxon>
        <taxon>Actinia</taxon>
    </lineage>
</organism>
<dbReference type="InterPro" id="IPR011990">
    <property type="entry name" value="TPR-like_helical_dom_sf"/>
</dbReference>
<dbReference type="OrthoDB" id="433738at2759"/>
<feature type="region of interest" description="Disordered" evidence="4">
    <location>
        <begin position="1"/>
        <end position="25"/>
    </location>
</feature>
<dbReference type="PANTHER" id="PTHR11242:SF18">
    <property type="entry name" value="PEPTIDYLPROLYL ISOMERASE"/>
    <property type="match status" value="1"/>
</dbReference>
<dbReference type="SUPFAM" id="SSF48452">
    <property type="entry name" value="TPR-like"/>
    <property type="match status" value="1"/>
</dbReference>
<name>A0A6P8HFN3_ACTTE</name>
<reference evidence="6" key="1">
    <citation type="submission" date="2025-08" db="UniProtKB">
        <authorList>
            <consortium name="RefSeq"/>
        </authorList>
    </citation>
    <scope>IDENTIFICATION</scope>
    <source>
        <tissue evidence="6">Tentacle</tissue>
    </source>
</reference>
<dbReference type="PANTHER" id="PTHR11242">
    <property type="entry name" value="ARYL HYDROCARBON RECEPTOR INTERACTING PROTEIN RELATED"/>
    <property type="match status" value="1"/>
</dbReference>
<dbReference type="KEGG" id="aten:116291574"/>
<dbReference type="GeneID" id="116291574"/>
<evidence type="ECO:0000256" key="1">
    <source>
        <dbReference type="ARBA" id="ARBA00022737"/>
    </source>
</evidence>